<evidence type="ECO:0000256" key="1">
    <source>
        <dbReference type="ARBA" id="ARBA00004123"/>
    </source>
</evidence>
<feature type="compositionally biased region" description="Low complexity" evidence="9">
    <location>
        <begin position="718"/>
        <end position="739"/>
    </location>
</feature>
<feature type="compositionally biased region" description="Low complexity" evidence="9">
    <location>
        <begin position="766"/>
        <end position="784"/>
    </location>
</feature>
<feature type="domain" description="CCHC-type" evidence="10">
    <location>
        <begin position="212"/>
        <end position="226"/>
    </location>
</feature>
<feature type="region of interest" description="Disordered" evidence="9">
    <location>
        <begin position="586"/>
        <end position="841"/>
    </location>
</feature>
<evidence type="ECO:0000256" key="9">
    <source>
        <dbReference type="SAM" id="MobiDB-lite"/>
    </source>
</evidence>
<dbReference type="GO" id="GO:0003723">
    <property type="term" value="F:RNA binding"/>
    <property type="evidence" value="ECO:0007669"/>
    <property type="project" value="TreeGrafter"/>
</dbReference>
<feature type="compositionally biased region" description="Basic residues" evidence="9">
    <location>
        <begin position="544"/>
        <end position="553"/>
    </location>
</feature>
<dbReference type="GeneID" id="37015597"/>
<feature type="compositionally biased region" description="Low complexity" evidence="9">
    <location>
        <begin position="814"/>
        <end position="827"/>
    </location>
</feature>
<dbReference type="PROSITE" id="PS50158">
    <property type="entry name" value="ZF_CCHC"/>
    <property type="match status" value="3"/>
</dbReference>
<dbReference type="AlphaFoldDB" id="A0A316U7V2"/>
<dbReference type="GO" id="GO:0006397">
    <property type="term" value="P:mRNA processing"/>
    <property type="evidence" value="ECO:0007669"/>
    <property type="project" value="UniProtKB-KW"/>
</dbReference>
<dbReference type="GO" id="GO:0071036">
    <property type="term" value="P:nuclear polyadenylation-dependent snoRNA catabolic process"/>
    <property type="evidence" value="ECO:0007669"/>
    <property type="project" value="TreeGrafter"/>
</dbReference>
<evidence type="ECO:0000256" key="2">
    <source>
        <dbReference type="ARBA" id="ARBA00022664"/>
    </source>
</evidence>
<dbReference type="GO" id="GO:0071035">
    <property type="term" value="P:nuclear polyadenylation-dependent rRNA catabolic process"/>
    <property type="evidence" value="ECO:0007669"/>
    <property type="project" value="TreeGrafter"/>
</dbReference>
<accession>A0A316U7V2</accession>
<dbReference type="SUPFAM" id="SSF57756">
    <property type="entry name" value="Retrovirus zinc finger-like domains"/>
    <property type="match status" value="1"/>
</dbReference>
<evidence type="ECO:0000256" key="3">
    <source>
        <dbReference type="ARBA" id="ARBA00022723"/>
    </source>
</evidence>
<comment type="subcellular location">
    <subcellularLocation>
        <location evidence="1">Nucleus</location>
    </subcellularLocation>
</comment>
<feature type="region of interest" description="Disordered" evidence="9">
    <location>
        <begin position="1"/>
        <end position="127"/>
    </location>
</feature>
<evidence type="ECO:0000259" key="10">
    <source>
        <dbReference type="PROSITE" id="PS50158"/>
    </source>
</evidence>
<gene>
    <name evidence="11" type="ORF">BCV69DRAFT_294132</name>
</gene>
<keyword evidence="6" id="KW-0862">Zinc</keyword>
<keyword evidence="4" id="KW-0677">Repeat</keyword>
<feature type="region of interest" description="Disordered" evidence="9">
    <location>
        <begin position="531"/>
        <end position="554"/>
    </location>
</feature>
<dbReference type="OrthoDB" id="7608935at2759"/>
<feature type="region of interest" description="Disordered" evidence="9">
    <location>
        <begin position="254"/>
        <end position="298"/>
    </location>
</feature>
<evidence type="ECO:0000313" key="11">
    <source>
        <dbReference type="EMBL" id="PWN20433.1"/>
    </source>
</evidence>
<dbReference type="RefSeq" id="XP_025347593.1">
    <property type="nucleotide sequence ID" value="XM_025493863.1"/>
</dbReference>
<feature type="region of interest" description="Disordered" evidence="9">
    <location>
        <begin position="412"/>
        <end position="514"/>
    </location>
</feature>
<proteinExistence type="predicted"/>
<dbReference type="InterPro" id="IPR036875">
    <property type="entry name" value="Znf_CCHC_sf"/>
</dbReference>
<dbReference type="GO" id="GO:0008270">
    <property type="term" value="F:zinc ion binding"/>
    <property type="evidence" value="ECO:0007669"/>
    <property type="project" value="UniProtKB-KW"/>
</dbReference>
<keyword evidence="3" id="KW-0479">Metal-binding</keyword>
<evidence type="ECO:0000256" key="8">
    <source>
        <dbReference type="PROSITE-ProRule" id="PRU00047"/>
    </source>
</evidence>
<dbReference type="EMBL" id="KZ819328">
    <property type="protein sequence ID" value="PWN20433.1"/>
    <property type="molecule type" value="Genomic_DNA"/>
</dbReference>
<feature type="compositionally biased region" description="Basic and acidic residues" evidence="9">
    <location>
        <begin position="586"/>
        <end position="629"/>
    </location>
</feature>
<feature type="compositionally biased region" description="Basic and acidic residues" evidence="9">
    <location>
        <begin position="415"/>
        <end position="455"/>
    </location>
</feature>
<keyword evidence="7" id="KW-0539">Nucleus</keyword>
<dbReference type="GO" id="GO:0031499">
    <property type="term" value="C:TRAMP complex"/>
    <property type="evidence" value="ECO:0007669"/>
    <property type="project" value="TreeGrafter"/>
</dbReference>
<dbReference type="InterPro" id="IPR051644">
    <property type="entry name" value="TRAMP_AT-DNA-binding"/>
</dbReference>
<feature type="domain" description="CCHC-type" evidence="10">
    <location>
        <begin position="149"/>
        <end position="162"/>
    </location>
</feature>
<dbReference type="InterPro" id="IPR001878">
    <property type="entry name" value="Znf_CCHC"/>
</dbReference>
<sequence length="841" mass="91640">MAYRPGDDGPYDWAAGDAHQLDASSSSGKRRAGGSREDSPLPFTIDVQGDTDQLLEGRPPPIAAGASSSTPSPPPQADTSRLLLPDHVSAPAPRSPGQQQEADEEDEEEEEDSEIQGHLGDFTQMDGDASVSRYYDAAKAEERKQFKECEICGEKGHVKKECSHISCASCGAMDEHNTRSCPVGISCFRCGQRGHRVADCKSRPTARGEVSCRRCGSSNHTERNCPTYWRIYTYVDEDQWEEFRARKYASLRAEEEDRDPDHYTGRSRKRRKEADSDMDTDSEDGESSYMGARGGGPSPDWDPAVQWCYNCTARGTHWGDDCPLPRRAYARNGEPSIFSEFISLSGPFAHKLAPPPMPEAAHPVADMYDVSVGPNASMHFFGGAAGSSRGGARGGQSLEDYVDGVFARAPKSIRGRAERDRREEKSSRAQRDKDRQRDRDRKRYGGVDDSPRAPERVSQTASASRTTMMGTANGIANGDGTTKGTGKAAAVESREESPIDLSISASRKRRAPEGSDIDEDFEWHNLHEAGLALNETPQADTPPPKKKSKKEKKLIKALEKQAAANLRIEQDLKSRGYTYRGAKLIDRNGKKLSKPERQKLEAAARNREVERKLQATAKNREASRLKEANVKPPAPASKKKKAAADPQPSKKAVAKSSAKAGSPKSTQKATKAAAPAKAAKTTAKPQLDAAEIEAKQEKARQKTARRKARKSEAKAAEQSKGATAATNAKANGKTNTKAQTKADAKSKNKTMIRDASIAAKLELGRQEQQQLEQQHQQQQMQQQQPPTPLTSRQAQSMRDKAQAAQLKTAKEAARSQGAAINAAAATATQSGSKERFSKGDE</sequence>
<dbReference type="Gene3D" id="4.10.60.10">
    <property type="entry name" value="Zinc finger, CCHC-type"/>
    <property type="match status" value="2"/>
</dbReference>
<dbReference type="PANTHER" id="PTHR46543">
    <property type="entry name" value="ZINC FINGER CCHC DOMAIN-CONTAINING PROTEIN 7"/>
    <property type="match status" value="1"/>
</dbReference>
<evidence type="ECO:0000256" key="6">
    <source>
        <dbReference type="ARBA" id="ARBA00022833"/>
    </source>
</evidence>
<keyword evidence="5 8" id="KW-0863">Zinc-finger</keyword>
<dbReference type="STRING" id="1684307.A0A316U7V2"/>
<feature type="compositionally biased region" description="Polar residues" evidence="9">
    <location>
        <begin position="457"/>
        <end position="470"/>
    </location>
</feature>
<evidence type="ECO:0000256" key="4">
    <source>
        <dbReference type="ARBA" id="ARBA00022737"/>
    </source>
</evidence>
<feature type="compositionally biased region" description="Basic and acidic residues" evidence="9">
    <location>
        <begin position="832"/>
        <end position="841"/>
    </location>
</feature>
<dbReference type="GO" id="GO:0071039">
    <property type="term" value="P:nuclear polyadenylation-dependent CUT catabolic process"/>
    <property type="evidence" value="ECO:0007669"/>
    <property type="project" value="TreeGrafter"/>
</dbReference>
<dbReference type="Pfam" id="PF00098">
    <property type="entry name" value="zf-CCHC"/>
    <property type="match status" value="1"/>
</dbReference>
<feature type="compositionally biased region" description="Low complexity" evidence="9">
    <location>
        <begin position="480"/>
        <end position="490"/>
    </location>
</feature>
<protein>
    <recommendedName>
        <fullName evidence="10">CCHC-type domain-containing protein</fullName>
    </recommendedName>
</protein>
<reference evidence="11 12" key="1">
    <citation type="journal article" date="2018" name="Mol. Biol. Evol.">
        <title>Broad Genomic Sampling Reveals a Smut Pathogenic Ancestry of the Fungal Clade Ustilaginomycotina.</title>
        <authorList>
            <person name="Kijpornyongpan T."/>
            <person name="Mondo S.J."/>
            <person name="Barry K."/>
            <person name="Sandor L."/>
            <person name="Lee J."/>
            <person name="Lipzen A."/>
            <person name="Pangilinan J."/>
            <person name="LaButti K."/>
            <person name="Hainaut M."/>
            <person name="Henrissat B."/>
            <person name="Grigoriev I.V."/>
            <person name="Spatafora J.W."/>
            <person name="Aime M.C."/>
        </authorList>
    </citation>
    <scope>NUCLEOTIDE SEQUENCE [LARGE SCALE GENOMIC DNA]</scope>
    <source>
        <strain evidence="11 12">MCA 4718</strain>
    </source>
</reference>
<dbReference type="PANTHER" id="PTHR46543:SF1">
    <property type="entry name" value="ZINC FINGER CCHC DOMAIN-CONTAINING PROTEIN 7"/>
    <property type="match status" value="1"/>
</dbReference>
<feature type="compositionally biased region" description="Acidic residues" evidence="9">
    <location>
        <begin position="276"/>
        <end position="286"/>
    </location>
</feature>
<feature type="domain" description="CCHC-type" evidence="10">
    <location>
        <begin position="187"/>
        <end position="202"/>
    </location>
</feature>
<dbReference type="GO" id="GO:0071037">
    <property type="term" value="P:nuclear polyadenylation-dependent snRNA catabolic process"/>
    <property type="evidence" value="ECO:0007669"/>
    <property type="project" value="TreeGrafter"/>
</dbReference>
<feature type="compositionally biased region" description="Basic and acidic residues" evidence="9">
    <location>
        <begin position="254"/>
        <end position="264"/>
    </location>
</feature>
<evidence type="ECO:0000256" key="7">
    <source>
        <dbReference type="ARBA" id="ARBA00023242"/>
    </source>
</evidence>
<name>A0A316U7V2_9BASI</name>
<dbReference type="GO" id="GO:0071038">
    <property type="term" value="P:TRAMP-dependent tRNA surveillance pathway"/>
    <property type="evidence" value="ECO:0007669"/>
    <property type="project" value="TreeGrafter"/>
</dbReference>
<feature type="compositionally biased region" description="Acidic residues" evidence="9">
    <location>
        <begin position="101"/>
        <end position="114"/>
    </location>
</feature>
<evidence type="ECO:0000256" key="5">
    <source>
        <dbReference type="ARBA" id="ARBA00022771"/>
    </source>
</evidence>
<feature type="compositionally biased region" description="Low complexity" evidence="9">
    <location>
        <begin position="644"/>
        <end position="686"/>
    </location>
</feature>
<keyword evidence="12" id="KW-1185">Reference proteome</keyword>
<dbReference type="Proteomes" id="UP000245942">
    <property type="component" value="Unassembled WGS sequence"/>
</dbReference>
<organism evidence="11 12">
    <name type="scientific">Pseudomicrostroma glucosiphilum</name>
    <dbReference type="NCBI Taxonomy" id="1684307"/>
    <lineage>
        <taxon>Eukaryota</taxon>
        <taxon>Fungi</taxon>
        <taxon>Dikarya</taxon>
        <taxon>Basidiomycota</taxon>
        <taxon>Ustilaginomycotina</taxon>
        <taxon>Exobasidiomycetes</taxon>
        <taxon>Microstromatales</taxon>
        <taxon>Microstromatales incertae sedis</taxon>
        <taxon>Pseudomicrostroma</taxon>
    </lineage>
</organism>
<evidence type="ECO:0000313" key="12">
    <source>
        <dbReference type="Proteomes" id="UP000245942"/>
    </source>
</evidence>
<dbReference type="SMART" id="SM00343">
    <property type="entry name" value="ZnF_C2HC"/>
    <property type="match status" value="5"/>
</dbReference>
<keyword evidence="2" id="KW-0507">mRNA processing</keyword>
<dbReference type="GO" id="GO:0071031">
    <property type="term" value="P:nuclear mRNA surveillance of mRNA 3'-end processing"/>
    <property type="evidence" value="ECO:0007669"/>
    <property type="project" value="TreeGrafter"/>
</dbReference>